<accession>A0AAW1SCY8</accession>
<keyword evidence="2" id="KW-1185">Reference proteome</keyword>
<dbReference type="Gene3D" id="3.40.50.720">
    <property type="entry name" value="NAD(P)-binding Rossmann-like Domain"/>
    <property type="match status" value="1"/>
</dbReference>
<evidence type="ECO:0000313" key="2">
    <source>
        <dbReference type="Proteomes" id="UP001445335"/>
    </source>
</evidence>
<dbReference type="EMBL" id="JALJOU010000004">
    <property type="protein sequence ID" value="KAK9844000.1"/>
    <property type="molecule type" value="Genomic_DNA"/>
</dbReference>
<protein>
    <submittedName>
        <fullName evidence="1">Uncharacterized protein</fullName>
    </submittedName>
</protein>
<name>A0AAW1SCY8_9CHLO</name>
<gene>
    <name evidence="1" type="ORF">WJX81_001637</name>
</gene>
<proteinExistence type="predicted"/>
<dbReference type="Proteomes" id="UP001445335">
    <property type="component" value="Unassembled WGS sequence"/>
</dbReference>
<dbReference type="AlphaFoldDB" id="A0AAW1SCY8"/>
<dbReference type="InterPro" id="IPR036291">
    <property type="entry name" value="NAD(P)-bd_dom_sf"/>
</dbReference>
<dbReference type="Pfam" id="PF00106">
    <property type="entry name" value="adh_short"/>
    <property type="match status" value="1"/>
</dbReference>
<evidence type="ECO:0000313" key="1">
    <source>
        <dbReference type="EMBL" id="KAK9844000.1"/>
    </source>
</evidence>
<reference evidence="1 2" key="1">
    <citation type="journal article" date="2024" name="Nat. Commun.">
        <title>Phylogenomics reveals the evolutionary origins of lichenization in chlorophyte algae.</title>
        <authorList>
            <person name="Puginier C."/>
            <person name="Libourel C."/>
            <person name="Otte J."/>
            <person name="Skaloud P."/>
            <person name="Haon M."/>
            <person name="Grisel S."/>
            <person name="Petersen M."/>
            <person name="Berrin J.G."/>
            <person name="Delaux P.M."/>
            <person name="Dal Grande F."/>
            <person name="Keller J."/>
        </authorList>
    </citation>
    <scope>NUCLEOTIDE SEQUENCE [LARGE SCALE GENOMIC DNA]</scope>
    <source>
        <strain evidence="1 2">SAG 245.80</strain>
    </source>
</reference>
<comment type="caution">
    <text evidence="1">The sequence shown here is derived from an EMBL/GenBank/DDBJ whole genome shotgun (WGS) entry which is preliminary data.</text>
</comment>
<organism evidence="1 2">
    <name type="scientific">Elliptochloris bilobata</name>
    <dbReference type="NCBI Taxonomy" id="381761"/>
    <lineage>
        <taxon>Eukaryota</taxon>
        <taxon>Viridiplantae</taxon>
        <taxon>Chlorophyta</taxon>
        <taxon>core chlorophytes</taxon>
        <taxon>Trebouxiophyceae</taxon>
        <taxon>Trebouxiophyceae incertae sedis</taxon>
        <taxon>Elliptochloris clade</taxon>
        <taxon>Elliptochloris</taxon>
    </lineage>
</organism>
<dbReference type="InterPro" id="IPR002347">
    <property type="entry name" value="SDR_fam"/>
</dbReference>
<sequence length="104" mass="10878">MQWNAKQHDKMTCLFEGKHVAITGGGSGIGLFLEADVGHWAAVCSVNYLGVVHTLKAGVPAMVARGAGRVLVTNSTGGFMGAPLILPHLGNKKQTPFPQRAPSV</sequence>
<dbReference type="SUPFAM" id="SSF51735">
    <property type="entry name" value="NAD(P)-binding Rossmann-fold domains"/>
    <property type="match status" value="1"/>
</dbReference>